<dbReference type="EMBL" id="MRDE01000057">
    <property type="protein sequence ID" value="OMH24423.1"/>
    <property type="molecule type" value="Genomic_DNA"/>
</dbReference>
<dbReference type="NCBIfam" id="TIGR02428">
    <property type="entry name" value="pcaJ_scoB_fam"/>
    <property type="match status" value="1"/>
</dbReference>
<keyword evidence="2 3" id="KW-0808">Transferase</keyword>
<dbReference type="RefSeq" id="WP_076704015.1">
    <property type="nucleotide sequence ID" value="NZ_MRDE01000057.1"/>
</dbReference>
<evidence type="ECO:0000313" key="4">
    <source>
        <dbReference type="Proteomes" id="UP000187085"/>
    </source>
</evidence>
<keyword evidence="4" id="KW-1185">Reference proteome</keyword>
<dbReference type="PANTHER" id="PTHR13707:SF57">
    <property type="entry name" value="SUCCINYL-COA:3-KETOACID COENZYME A TRANSFERASE SUBUNIT B-RELATED"/>
    <property type="match status" value="1"/>
</dbReference>
<sequence>MTRNGIDSEAGTSGEPLTRDRMAAIVAADIPHGAYVNLGIGQPTRVADHLGHDSGVFLHTENGMLGMGPAATGDDVDPDLINAGKIPVTELPGASYFHHADSFAMMRGGHLDVCVLGAFQVSVTGDLANWHTGAPDAIPAVGGAMDLAPGARDVFVMMNLLTRDGASKLVRTCTYPLTGVGCVSRVYTEYAVFLITGAGVRVRQTFGASFADVQRMVGLDLLDGTAR</sequence>
<evidence type="ECO:0000256" key="1">
    <source>
        <dbReference type="ARBA" id="ARBA00007047"/>
    </source>
</evidence>
<dbReference type="OrthoDB" id="9778604at2"/>
<comment type="similarity">
    <text evidence="1">Belongs to the 3-oxoacid CoA-transferase subunit B family.</text>
</comment>
<reference evidence="3 4" key="1">
    <citation type="submission" date="2016-12" db="EMBL/GenBank/DDBJ databases">
        <title>Draft genome of Tersicoccus phoenicis 1P05MA.</title>
        <authorList>
            <person name="Nakajima Y."/>
            <person name="Yoshizawa S."/>
            <person name="Nakamura K."/>
            <person name="Ogura Y."/>
            <person name="Hayashi T."/>
            <person name="Kogure K."/>
        </authorList>
    </citation>
    <scope>NUCLEOTIDE SEQUENCE [LARGE SCALE GENOMIC DNA]</scope>
    <source>
        <strain evidence="3 4">1p05MA</strain>
    </source>
</reference>
<dbReference type="SMART" id="SM00882">
    <property type="entry name" value="CoA_trans"/>
    <property type="match status" value="1"/>
</dbReference>
<accession>A0A1R1LA86</accession>
<dbReference type="SUPFAM" id="SSF100950">
    <property type="entry name" value="NagB/RpiA/CoA transferase-like"/>
    <property type="match status" value="1"/>
</dbReference>
<dbReference type="Proteomes" id="UP000187085">
    <property type="component" value="Unassembled WGS sequence"/>
</dbReference>
<gene>
    <name evidence="3" type="ORF">BKD30_08635</name>
</gene>
<dbReference type="PANTHER" id="PTHR13707">
    <property type="entry name" value="KETOACID-COENZYME A TRANSFERASE"/>
    <property type="match status" value="1"/>
</dbReference>
<evidence type="ECO:0000256" key="2">
    <source>
        <dbReference type="ARBA" id="ARBA00022679"/>
    </source>
</evidence>
<dbReference type="GO" id="GO:0008410">
    <property type="term" value="F:CoA-transferase activity"/>
    <property type="evidence" value="ECO:0007669"/>
    <property type="project" value="InterPro"/>
</dbReference>
<dbReference type="InterPro" id="IPR012791">
    <property type="entry name" value="3-oxoacid_CoA-transf_B"/>
</dbReference>
<dbReference type="InterPro" id="IPR004165">
    <property type="entry name" value="CoA_trans_fam_I"/>
</dbReference>
<dbReference type="Gene3D" id="3.40.1080.10">
    <property type="entry name" value="Glutaconate Coenzyme A-transferase"/>
    <property type="match status" value="1"/>
</dbReference>
<name>A0A1R1LA86_9MICC</name>
<proteinExistence type="inferred from homology"/>
<evidence type="ECO:0000313" key="3">
    <source>
        <dbReference type="EMBL" id="OMH24423.1"/>
    </source>
</evidence>
<organism evidence="3 4">
    <name type="scientific">Tersicoccus phoenicis</name>
    <dbReference type="NCBI Taxonomy" id="554083"/>
    <lineage>
        <taxon>Bacteria</taxon>
        <taxon>Bacillati</taxon>
        <taxon>Actinomycetota</taxon>
        <taxon>Actinomycetes</taxon>
        <taxon>Micrococcales</taxon>
        <taxon>Micrococcaceae</taxon>
        <taxon>Tersicoccus</taxon>
    </lineage>
</organism>
<protein>
    <submittedName>
        <fullName evidence="3">3-oxoadipate CoA-transferase</fullName>
    </submittedName>
</protein>
<dbReference type="Pfam" id="PF01144">
    <property type="entry name" value="CoA_trans"/>
    <property type="match status" value="1"/>
</dbReference>
<dbReference type="AlphaFoldDB" id="A0A1R1LA86"/>
<comment type="caution">
    <text evidence="3">The sequence shown here is derived from an EMBL/GenBank/DDBJ whole genome shotgun (WGS) entry which is preliminary data.</text>
</comment>
<dbReference type="InterPro" id="IPR037171">
    <property type="entry name" value="NagB/RpiA_transferase-like"/>
</dbReference>
<dbReference type="STRING" id="554083.BKD30_08635"/>